<evidence type="ECO:0000256" key="16">
    <source>
        <dbReference type="SAM" id="MobiDB-lite"/>
    </source>
</evidence>
<keyword evidence="21" id="KW-1185">Reference proteome</keyword>
<evidence type="ECO:0000256" key="3">
    <source>
        <dbReference type="ARBA" id="ARBA00022448"/>
    </source>
</evidence>
<dbReference type="PROSITE" id="PS50857">
    <property type="entry name" value="COX2_CUA"/>
    <property type="match status" value="1"/>
</dbReference>
<keyword evidence="8 14" id="KW-0249">Electron transport</keyword>
<dbReference type="PANTHER" id="PTHR22888:SF9">
    <property type="entry name" value="CYTOCHROME C OXIDASE SUBUNIT 2"/>
    <property type="match status" value="1"/>
</dbReference>
<comment type="caution">
    <text evidence="20">The sequence shown here is derived from an EMBL/GenBank/DDBJ whole genome shotgun (WGS) entry which is preliminary data.</text>
</comment>
<evidence type="ECO:0000256" key="8">
    <source>
        <dbReference type="ARBA" id="ARBA00022982"/>
    </source>
</evidence>
<evidence type="ECO:0000313" key="21">
    <source>
        <dbReference type="Proteomes" id="UP001424459"/>
    </source>
</evidence>
<evidence type="ECO:0000256" key="14">
    <source>
        <dbReference type="RuleBase" id="RU000456"/>
    </source>
</evidence>
<organism evidence="20 21">
    <name type="scientific">Sphingomonas rosea</name>
    <dbReference type="NCBI Taxonomy" id="335605"/>
    <lineage>
        <taxon>Bacteria</taxon>
        <taxon>Pseudomonadati</taxon>
        <taxon>Pseudomonadota</taxon>
        <taxon>Alphaproteobacteria</taxon>
        <taxon>Sphingomonadales</taxon>
        <taxon>Sphingomonadaceae</taxon>
        <taxon>Sphingomonas</taxon>
    </lineage>
</organism>
<dbReference type="InterPro" id="IPR045187">
    <property type="entry name" value="CcO_II"/>
</dbReference>
<evidence type="ECO:0000256" key="15">
    <source>
        <dbReference type="RuleBase" id="RU004024"/>
    </source>
</evidence>
<dbReference type="PROSITE" id="PS00078">
    <property type="entry name" value="COX2"/>
    <property type="match status" value="1"/>
</dbReference>
<evidence type="ECO:0000256" key="17">
    <source>
        <dbReference type="SAM" id="Phobius"/>
    </source>
</evidence>
<comment type="function">
    <text evidence="12 15">Subunits I and II form the functional core of the enzyme complex. Electrons originating in cytochrome c are transferred via heme a and Cu(A) to the binuclear center formed by heme a3 and Cu(B).</text>
</comment>
<dbReference type="PRINTS" id="PR01166">
    <property type="entry name" value="CYCOXIDASEII"/>
</dbReference>
<keyword evidence="7" id="KW-1278">Translocase</keyword>
<evidence type="ECO:0000256" key="9">
    <source>
        <dbReference type="ARBA" id="ARBA00022989"/>
    </source>
</evidence>
<evidence type="ECO:0000256" key="4">
    <source>
        <dbReference type="ARBA" id="ARBA00022660"/>
    </source>
</evidence>
<dbReference type="Pfam" id="PF00116">
    <property type="entry name" value="COX2"/>
    <property type="match status" value="1"/>
</dbReference>
<accession>A0ABP7TRL0</accession>
<evidence type="ECO:0000256" key="11">
    <source>
        <dbReference type="ARBA" id="ARBA00023136"/>
    </source>
</evidence>
<dbReference type="SUPFAM" id="SSF81464">
    <property type="entry name" value="Cytochrome c oxidase subunit II-like, transmembrane region"/>
    <property type="match status" value="1"/>
</dbReference>
<feature type="domain" description="Cytochrome oxidase subunit II transmembrane region profile" evidence="19">
    <location>
        <begin position="81"/>
        <end position="177"/>
    </location>
</feature>
<dbReference type="Gene3D" id="1.10.287.90">
    <property type="match status" value="1"/>
</dbReference>
<dbReference type="Pfam" id="PF02790">
    <property type="entry name" value="COX2_TM"/>
    <property type="match status" value="1"/>
</dbReference>
<keyword evidence="9 17" id="KW-1133">Transmembrane helix</keyword>
<dbReference type="PROSITE" id="PS50999">
    <property type="entry name" value="COX2_TM"/>
    <property type="match status" value="1"/>
</dbReference>
<dbReference type="SUPFAM" id="SSF49503">
    <property type="entry name" value="Cupredoxins"/>
    <property type="match status" value="1"/>
</dbReference>
<keyword evidence="6 15" id="KW-0479">Metal-binding</keyword>
<feature type="domain" description="Cytochrome oxidase subunit II copper A binding" evidence="18">
    <location>
        <begin position="178"/>
        <end position="320"/>
    </location>
</feature>
<comment type="subcellular location">
    <subcellularLocation>
        <location evidence="14">Cell membrane</location>
        <topology evidence="14">Multi-pass membrane protein</topology>
    </subcellularLocation>
    <subcellularLocation>
        <location evidence="1">Membrane</location>
        <topology evidence="1">Multi-pass membrane protein</topology>
    </subcellularLocation>
</comment>
<keyword evidence="3 14" id="KW-0813">Transport</keyword>
<dbReference type="InterPro" id="IPR036257">
    <property type="entry name" value="Cyt_c_oxidase_su2_TM_sf"/>
</dbReference>
<dbReference type="NCBIfam" id="TIGR02866">
    <property type="entry name" value="CoxB"/>
    <property type="match status" value="1"/>
</dbReference>
<dbReference type="InterPro" id="IPR001505">
    <property type="entry name" value="Copper_CuA"/>
</dbReference>
<keyword evidence="11 17" id="KW-0472">Membrane</keyword>
<dbReference type="CDD" id="cd13912">
    <property type="entry name" value="CcO_II_C"/>
    <property type="match status" value="1"/>
</dbReference>
<name>A0ABP7TRL0_9SPHN</name>
<dbReference type="InterPro" id="IPR002429">
    <property type="entry name" value="CcO_II-like_C"/>
</dbReference>
<evidence type="ECO:0000256" key="7">
    <source>
        <dbReference type="ARBA" id="ARBA00022967"/>
    </source>
</evidence>
<dbReference type="InterPro" id="IPR008972">
    <property type="entry name" value="Cupredoxin"/>
</dbReference>
<comment type="cofactor">
    <cofactor evidence="15">
        <name>Cu cation</name>
        <dbReference type="ChEBI" id="CHEBI:23378"/>
    </cofactor>
    <text evidence="15">Binds a copper A center.</text>
</comment>
<feature type="region of interest" description="Disordered" evidence="16">
    <location>
        <begin position="325"/>
        <end position="373"/>
    </location>
</feature>
<evidence type="ECO:0000259" key="19">
    <source>
        <dbReference type="PROSITE" id="PS50999"/>
    </source>
</evidence>
<dbReference type="InterPro" id="IPR034210">
    <property type="entry name" value="CcO_II_C"/>
</dbReference>
<evidence type="ECO:0000256" key="1">
    <source>
        <dbReference type="ARBA" id="ARBA00004141"/>
    </source>
</evidence>
<evidence type="ECO:0000256" key="5">
    <source>
        <dbReference type="ARBA" id="ARBA00022692"/>
    </source>
</evidence>
<dbReference type="PANTHER" id="PTHR22888">
    <property type="entry name" value="CYTOCHROME C OXIDASE, SUBUNIT II"/>
    <property type="match status" value="1"/>
</dbReference>
<dbReference type="Gene3D" id="2.60.40.420">
    <property type="entry name" value="Cupredoxins - blue copper proteins"/>
    <property type="match status" value="1"/>
</dbReference>
<evidence type="ECO:0000256" key="12">
    <source>
        <dbReference type="ARBA" id="ARBA00024688"/>
    </source>
</evidence>
<evidence type="ECO:0000256" key="13">
    <source>
        <dbReference type="ARBA" id="ARBA00047816"/>
    </source>
</evidence>
<proteinExistence type="inferred from homology"/>
<evidence type="ECO:0000256" key="2">
    <source>
        <dbReference type="ARBA" id="ARBA00007866"/>
    </source>
</evidence>
<evidence type="ECO:0000259" key="18">
    <source>
        <dbReference type="PROSITE" id="PS50857"/>
    </source>
</evidence>
<dbReference type="EC" id="7.1.1.9" evidence="15"/>
<gene>
    <name evidence="20" type="ORF">GCM10022281_06890</name>
</gene>
<dbReference type="Proteomes" id="UP001424459">
    <property type="component" value="Unassembled WGS sequence"/>
</dbReference>
<keyword evidence="10 15" id="KW-0186">Copper</keyword>
<dbReference type="InterPro" id="IPR011759">
    <property type="entry name" value="Cyt_c_oxidase_su2_TM_dom"/>
</dbReference>
<feature type="transmembrane region" description="Helical" evidence="17">
    <location>
        <begin position="149"/>
        <end position="170"/>
    </location>
</feature>
<keyword evidence="5 14" id="KW-0812">Transmembrane</keyword>
<evidence type="ECO:0000256" key="10">
    <source>
        <dbReference type="ARBA" id="ARBA00023008"/>
    </source>
</evidence>
<protein>
    <recommendedName>
        <fullName evidence="15">Cytochrome c oxidase subunit 2</fullName>
        <ecNumber evidence="15">7.1.1.9</ecNumber>
    </recommendedName>
</protein>
<reference evidence="21" key="1">
    <citation type="journal article" date="2019" name="Int. J. Syst. Evol. Microbiol.">
        <title>The Global Catalogue of Microorganisms (GCM) 10K type strain sequencing project: providing services to taxonomists for standard genome sequencing and annotation.</title>
        <authorList>
            <consortium name="The Broad Institute Genomics Platform"/>
            <consortium name="The Broad Institute Genome Sequencing Center for Infectious Disease"/>
            <person name="Wu L."/>
            <person name="Ma J."/>
        </authorList>
    </citation>
    <scope>NUCLEOTIDE SEQUENCE [LARGE SCALE GENOMIC DNA]</scope>
    <source>
        <strain evidence="21">JCM 17564</strain>
    </source>
</reference>
<dbReference type="InterPro" id="IPR014222">
    <property type="entry name" value="Cyt_c_oxidase_su2"/>
</dbReference>
<sequence length="373" mass="38258">MIALAAAGMVPAAAQGQTATTAAPQEQQQAATPAGPSAAAANPAATPAATATDPTPGASAVAPATGAAPAFQHAAPTPGIGVPDGRAGLQDQFSPVGKEAAAFHNNWLLVLCAIISAVVLILLIYVILKFRRGANPVPSRTSHNTVVEVIWTLAPVLILVAIAVPSIRLIRHQYSPPPADLTVKVVGNQWYWTYQYPDNGGFEIVSNMLHEKGEQPAGAKFRTDADGPKLLAVDERLVIPAGKVVKFIVTSNDVIHSFAMPAFWIKTDANPGILNETWVKVDRPGVYFGQCSELCGARHGFMPIAIEVVTPERYAQWVATKGGTMPGATPAAAPDSTGSTTVSPAAVTAAPTPAAAPANSSAPAATPAAGAAN</sequence>
<keyword evidence="4 14" id="KW-0679">Respiratory chain</keyword>
<evidence type="ECO:0000256" key="6">
    <source>
        <dbReference type="ARBA" id="ARBA00022723"/>
    </source>
</evidence>
<feature type="transmembrane region" description="Helical" evidence="17">
    <location>
        <begin position="107"/>
        <end position="128"/>
    </location>
</feature>
<dbReference type="EMBL" id="BAABBR010000001">
    <property type="protein sequence ID" value="GAA4030176.1"/>
    <property type="molecule type" value="Genomic_DNA"/>
</dbReference>
<comment type="catalytic activity">
    <reaction evidence="13 15">
        <text>4 Fe(II)-[cytochrome c] + O2 + 8 H(+)(in) = 4 Fe(III)-[cytochrome c] + 2 H2O + 4 H(+)(out)</text>
        <dbReference type="Rhea" id="RHEA:11436"/>
        <dbReference type="Rhea" id="RHEA-COMP:10350"/>
        <dbReference type="Rhea" id="RHEA-COMP:14399"/>
        <dbReference type="ChEBI" id="CHEBI:15377"/>
        <dbReference type="ChEBI" id="CHEBI:15378"/>
        <dbReference type="ChEBI" id="CHEBI:15379"/>
        <dbReference type="ChEBI" id="CHEBI:29033"/>
        <dbReference type="ChEBI" id="CHEBI:29034"/>
        <dbReference type="EC" id="7.1.1.9"/>
    </reaction>
</comment>
<feature type="region of interest" description="Disordered" evidence="16">
    <location>
        <begin position="18"/>
        <end position="63"/>
    </location>
</feature>
<evidence type="ECO:0000313" key="20">
    <source>
        <dbReference type="EMBL" id="GAA4030176.1"/>
    </source>
</evidence>
<comment type="similarity">
    <text evidence="2 14">Belongs to the cytochrome c oxidase subunit 2 family.</text>
</comment>